<organism evidence="1 2">
    <name type="scientific">Mycena albidolilacea</name>
    <dbReference type="NCBI Taxonomy" id="1033008"/>
    <lineage>
        <taxon>Eukaryota</taxon>
        <taxon>Fungi</taxon>
        <taxon>Dikarya</taxon>
        <taxon>Basidiomycota</taxon>
        <taxon>Agaricomycotina</taxon>
        <taxon>Agaricomycetes</taxon>
        <taxon>Agaricomycetidae</taxon>
        <taxon>Agaricales</taxon>
        <taxon>Marasmiineae</taxon>
        <taxon>Mycenaceae</taxon>
        <taxon>Mycena</taxon>
    </lineage>
</organism>
<accession>A0AAD7AQK7</accession>
<dbReference type="AlphaFoldDB" id="A0AAD7AQK7"/>
<keyword evidence="2" id="KW-1185">Reference proteome</keyword>
<sequence>MCQTSFQLSVTLVTIVREAPTQIHFNIKKGILWLASRSKRSLPPLHRQVYIEDSGPRFWDSLDADLCKIRNHSGGNPHKLNNDIVDEVQCEVDDTISAAAADRAATIPTTGDMGDVDED</sequence>
<protein>
    <submittedName>
        <fullName evidence="1">Uncharacterized protein</fullName>
    </submittedName>
</protein>
<evidence type="ECO:0000313" key="2">
    <source>
        <dbReference type="Proteomes" id="UP001218218"/>
    </source>
</evidence>
<reference evidence="1" key="1">
    <citation type="submission" date="2023-03" db="EMBL/GenBank/DDBJ databases">
        <title>Massive genome expansion in bonnet fungi (Mycena s.s.) driven by repeated elements and novel gene families across ecological guilds.</title>
        <authorList>
            <consortium name="Lawrence Berkeley National Laboratory"/>
            <person name="Harder C.B."/>
            <person name="Miyauchi S."/>
            <person name="Viragh M."/>
            <person name="Kuo A."/>
            <person name="Thoen E."/>
            <person name="Andreopoulos B."/>
            <person name="Lu D."/>
            <person name="Skrede I."/>
            <person name="Drula E."/>
            <person name="Henrissat B."/>
            <person name="Morin E."/>
            <person name="Kohler A."/>
            <person name="Barry K."/>
            <person name="LaButti K."/>
            <person name="Morin E."/>
            <person name="Salamov A."/>
            <person name="Lipzen A."/>
            <person name="Mereny Z."/>
            <person name="Hegedus B."/>
            <person name="Baldrian P."/>
            <person name="Stursova M."/>
            <person name="Weitz H."/>
            <person name="Taylor A."/>
            <person name="Grigoriev I.V."/>
            <person name="Nagy L.G."/>
            <person name="Martin F."/>
            <person name="Kauserud H."/>
        </authorList>
    </citation>
    <scope>NUCLEOTIDE SEQUENCE</scope>
    <source>
        <strain evidence="1">CBHHK002</strain>
    </source>
</reference>
<proteinExistence type="predicted"/>
<dbReference type="EMBL" id="JARIHO010000002">
    <property type="protein sequence ID" value="KAJ7366150.1"/>
    <property type="molecule type" value="Genomic_DNA"/>
</dbReference>
<evidence type="ECO:0000313" key="1">
    <source>
        <dbReference type="EMBL" id="KAJ7366150.1"/>
    </source>
</evidence>
<dbReference type="Proteomes" id="UP001218218">
    <property type="component" value="Unassembled WGS sequence"/>
</dbReference>
<comment type="caution">
    <text evidence="1">The sequence shown here is derived from an EMBL/GenBank/DDBJ whole genome shotgun (WGS) entry which is preliminary data.</text>
</comment>
<name>A0AAD7AQK7_9AGAR</name>
<gene>
    <name evidence="1" type="ORF">DFH08DRAFT_797147</name>
</gene>